<evidence type="ECO:0000313" key="3">
    <source>
        <dbReference type="Proteomes" id="UP000077521"/>
    </source>
</evidence>
<dbReference type="EMBL" id="LWDF02003089">
    <property type="protein sequence ID" value="KAE8234973.1"/>
    <property type="molecule type" value="Genomic_DNA"/>
</dbReference>
<reference evidence="2" key="2">
    <citation type="journal article" date="2019" name="IMA Fungus">
        <title>Genome sequencing and comparison of five Tilletia species to identify candidate genes for the detection of regulated species infecting wheat.</title>
        <authorList>
            <person name="Nguyen H.D.T."/>
            <person name="Sultana T."/>
            <person name="Kesanakurti P."/>
            <person name="Hambleton S."/>
        </authorList>
    </citation>
    <scope>NUCLEOTIDE SEQUENCE</scope>
    <source>
        <strain evidence="2">DAOMC 236416</strain>
    </source>
</reference>
<gene>
    <name evidence="2" type="ORF">A4X13_0g9669</name>
</gene>
<sequence length="241" mass="27517">MGRDSFQAKLRDWEKGLFLERYLKVPSAQARRYILNELDRRARGQGKRNHNVAGGPGYDPGQPWDQELADGPWMPWPIVEEEPPPRLPNPVPVPKNTVPARARRHVPGILDIDDPPRPPPPPPPPAPVPLPGHLSTTYEVGDVRLRSSLEDYAQFEEAMFGPRLLSQDQLKFTQLGLKVPNKAERKAIIKELTRRANGQGHAWHRRWDRCGYDPTKPWVEVDAEAAKHLEKKAFERHFSGR</sequence>
<reference evidence="2" key="1">
    <citation type="submission" date="2016-04" db="EMBL/GenBank/DDBJ databases">
        <authorList>
            <person name="Nguyen H.D."/>
            <person name="Samba Siva P."/>
            <person name="Cullis J."/>
            <person name="Levesque C.A."/>
            <person name="Hambleton S."/>
        </authorList>
    </citation>
    <scope>NUCLEOTIDE SEQUENCE</scope>
    <source>
        <strain evidence="2">DAOMC 236416</strain>
    </source>
</reference>
<dbReference type="Proteomes" id="UP000077521">
    <property type="component" value="Unassembled WGS sequence"/>
</dbReference>
<protein>
    <submittedName>
        <fullName evidence="2">Uncharacterized protein</fullName>
    </submittedName>
</protein>
<feature type="region of interest" description="Disordered" evidence="1">
    <location>
        <begin position="44"/>
        <end position="92"/>
    </location>
</feature>
<dbReference type="AlphaFoldDB" id="A0A8T8S878"/>
<organism evidence="2 3">
    <name type="scientific">Tilletia indica</name>
    <dbReference type="NCBI Taxonomy" id="43049"/>
    <lineage>
        <taxon>Eukaryota</taxon>
        <taxon>Fungi</taxon>
        <taxon>Dikarya</taxon>
        <taxon>Basidiomycota</taxon>
        <taxon>Ustilaginomycotina</taxon>
        <taxon>Exobasidiomycetes</taxon>
        <taxon>Tilletiales</taxon>
        <taxon>Tilletiaceae</taxon>
        <taxon>Tilletia</taxon>
    </lineage>
</organism>
<comment type="caution">
    <text evidence="2">The sequence shown here is derived from an EMBL/GenBank/DDBJ whole genome shotgun (WGS) entry which is preliminary data.</text>
</comment>
<evidence type="ECO:0000313" key="2">
    <source>
        <dbReference type="EMBL" id="KAE8234973.1"/>
    </source>
</evidence>
<feature type="region of interest" description="Disordered" evidence="1">
    <location>
        <begin position="108"/>
        <end position="130"/>
    </location>
</feature>
<proteinExistence type="predicted"/>
<evidence type="ECO:0000256" key="1">
    <source>
        <dbReference type="SAM" id="MobiDB-lite"/>
    </source>
</evidence>
<accession>A0A8T8S878</accession>
<keyword evidence="3" id="KW-1185">Reference proteome</keyword>
<feature type="compositionally biased region" description="Pro residues" evidence="1">
    <location>
        <begin position="117"/>
        <end position="130"/>
    </location>
</feature>
<name>A0A8T8S878_9BASI</name>